<evidence type="ECO:0000313" key="3">
    <source>
        <dbReference type="Proteomes" id="UP000608513"/>
    </source>
</evidence>
<dbReference type="NCBIfam" id="NF012033">
    <property type="entry name" value="PRK15489.1"/>
    <property type="match status" value="1"/>
</dbReference>
<protein>
    <submittedName>
        <fullName evidence="2">Glycosyl transferase family protein</fullName>
    </submittedName>
</protein>
<comment type="caution">
    <text evidence="2">The sequence shown here is derived from an EMBL/GenBank/DDBJ whole genome shotgun (WGS) entry which is preliminary data.</text>
</comment>
<dbReference type="Pfam" id="PF13641">
    <property type="entry name" value="Glyco_tranf_2_3"/>
    <property type="match status" value="1"/>
</dbReference>
<evidence type="ECO:0000313" key="2">
    <source>
        <dbReference type="EMBL" id="MBC5785242.1"/>
    </source>
</evidence>
<gene>
    <name evidence="2" type="ORF">H8N03_20010</name>
</gene>
<name>A0A923MWY9_9BURK</name>
<keyword evidence="1" id="KW-0812">Transmembrane</keyword>
<dbReference type="NCBIfam" id="NF011305">
    <property type="entry name" value="PRK14716.1-3"/>
    <property type="match status" value="1"/>
</dbReference>
<dbReference type="SUPFAM" id="SSF160246">
    <property type="entry name" value="EspE N-terminal domain-like"/>
    <property type="match status" value="1"/>
</dbReference>
<keyword evidence="2" id="KW-0808">Transferase</keyword>
<feature type="transmembrane region" description="Helical" evidence="1">
    <location>
        <begin position="14"/>
        <end position="38"/>
    </location>
</feature>
<dbReference type="InterPro" id="IPR029044">
    <property type="entry name" value="Nucleotide-diphossugar_trans"/>
</dbReference>
<dbReference type="GO" id="GO:0016740">
    <property type="term" value="F:transferase activity"/>
    <property type="evidence" value="ECO:0007669"/>
    <property type="project" value="UniProtKB-KW"/>
</dbReference>
<keyword evidence="3" id="KW-1185">Reference proteome</keyword>
<dbReference type="EMBL" id="JACORT010000009">
    <property type="protein sequence ID" value="MBC5785242.1"/>
    <property type="molecule type" value="Genomic_DNA"/>
</dbReference>
<dbReference type="Gene3D" id="3.90.550.10">
    <property type="entry name" value="Spore Coat Polysaccharide Biosynthesis Protein SpsA, Chain A"/>
    <property type="match status" value="1"/>
</dbReference>
<dbReference type="AlphaFoldDB" id="A0A923MWY9"/>
<keyword evidence="1" id="KW-1133">Transmembrane helix</keyword>
<evidence type="ECO:0000256" key="1">
    <source>
        <dbReference type="SAM" id="Phobius"/>
    </source>
</evidence>
<reference evidence="2" key="1">
    <citation type="submission" date="2020-08" db="EMBL/GenBank/DDBJ databases">
        <title>Ramlibacter sp. USB13 16S ribosomal RNA gene genome sequencing and assembly.</title>
        <authorList>
            <person name="Kang M."/>
        </authorList>
    </citation>
    <scope>NUCLEOTIDE SEQUENCE</scope>
    <source>
        <strain evidence="2">USB13</strain>
    </source>
</reference>
<dbReference type="InterPro" id="IPR037257">
    <property type="entry name" value="T2SS_E_N_sf"/>
</dbReference>
<dbReference type="RefSeq" id="WP_187077983.1">
    <property type="nucleotide sequence ID" value="NZ_JACORT010000009.1"/>
</dbReference>
<organism evidence="2 3">
    <name type="scientific">Ramlibacter cellulosilyticus</name>
    <dbReference type="NCBI Taxonomy" id="2764187"/>
    <lineage>
        <taxon>Bacteria</taxon>
        <taxon>Pseudomonadati</taxon>
        <taxon>Pseudomonadota</taxon>
        <taxon>Betaproteobacteria</taxon>
        <taxon>Burkholderiales</taxon>
        <taxon>Comamonadaceae</taxon>
        <taxon>Ramlibacter</taxon>
    </lineage>
</organism>
<keyword evidence="1" id="KW-0472">Membrane</keyword>
<feature type="transmembrane region" description="Helical" evidence="1">
    <location>
        <begin position="361"/>
        <end position="382"/>
    </location>
</feature>
<feature type="transmembrane region" description="Helical" evidence="1">
    <location>
        <begin position="402"/>
        <end position="419"/>
    </location>
</feature>
<accession>A0A923MWY9</accession>
<dbReference type="Proteomes" id="UP000608513">
    <property type="component" value="Unassembled WGS sequence"/>
</dbReference>
<proteinExistence type="predicted"/>
<dbReference type="SUPFAM" id="SSF53448">
    <property type="entry name" value="Nucleotide-diphospho-sugar transferases"/>
    <property type="match status" value="1"/>
</dbReference>
<sequence length="670" mass="75647">MTWSIAHYHASLELLAAMVAIAILLSALDDLFIDAWYWGRRVRRWWALHRTGRLQPLTPDQLRAREEQPIAIMVPAWKEYDVIAAMVENMVQVLDYRSYVVFVGTYCNDQETIDEAERMVRRYRQVRRVEVPHPGPTCKADCLNFVVEAIFDHEREHGMEFAGVVLHDSEDVLHPLELRFFNYLLPRKDMIQLPVASLERGLGELVAGTYMDEFAESHGKEMMVRESVAGTVPSAGVGTCFSRRALMALVGATRNHPFNTSSLTEDYDVGMRLQELGLEAIFGVFPVSYRVKRKDWRGREREVELQAPLSVREFFPDSFRAAYRQKSRWALGIGLQGWHQIPWRGRSTAARYFLLHDRKGVVTSFIGIVAYVLLLQFVSLHAGGAAGWWEQPRPELFAEGSPWNLLVWVNAGFLVFRAWSRMHFTALLYGWRHGLVSLPRMIIGNFVNCMAVGRAWRMYLASVFFGKKLVWDKTAHEFPTGEQLARTRKRLGELLQTWQAVDGERLAQALQQQAGDPRPLGELLLSHGWVDEDTVTEAIAYQADLPRVPLAAELVRQHAGDMSRELALRLRAVSIGQGKSGQPLLAVALPLSAEALTEATQHFGATPVQRIASDRELREALALLEATVVAPAPAEAPVADVGEFLAERGELLRDMLEQALPRPGEVRGIT</sequence>